<evidence type="ECO:0000256" key="1">
    <source>
        <dbReference type="SAM" id="SignalP"/>
    </source>
</evidence>
<dbReference type="OrthoDB" id="5423360at2759"/>
<dbReference type="InterPro" id="IPR036928">
    <property type="entry name" value="AS_sf"/>
</dbReference>
<dbReference type="PANTHER" id="PTHR46310">
    <property type="entry name" value="AMIDASE 1"/>
    <property type="match status" value="1"/>
</dbReference>
<feature type="domain" description="Scytalone dehydratase-like protein Arp1 N-terminal" evidence="3">
    <location>
        <begin position="76"/>
        <end position="209"/>
    </location>
</feature>
<evidence type="ECO:0000259" key="3">
    <source>
        <dbReference type="Pfam" id="PF26053"/>
    </source>
</evidence>
<dbReference type="AlphaFoldDB" id="A0A1Y2BMC1"/>
<reference evidence="4 5" key="1">
    <citation type="submission" date="2016-07" db="EMBL/GenBank/DDBJ databases">
        <title>Pervasive Adenine N6-methylation of Active Genes in Fungi.</title>
        <authorList>
            <consortium name="DOE Joint Genome Institute"/>
            <person name="Mondo S.J."/>
            <person name="Dannebaum R.O."/>
            <person name="Kuo R.C."/>
            <person name="Labutti K."/>
            <person name="Haridas S."/>
            <person name="Kuo A."/>
            <person name="Salamov A."/>
            <person name="Ahrendt S.R."/>
            <person name="Lipzen A."/>
            <person name="Sullivan W."/>
            <person name="Andreopoulos W.B."/>
            <person name="Clum A."/>
            <person name="Lindquist E."/>
            <person name="Daum C."/>
            <person name="Ramamoorthy G.K."/>
            <person name="Gryganskyi A."/>
            <person name="Culley D."/>
            <person name="Magnuson J.K."/>
            <person name="James T.Y."/>
            <person name="O'Malley M.A."/>
            <person name="Stajich J.E."/>
            <person name="Spatafora J.W."/>
            <person name="Visel A."/>
            <person name="Grigoriev I.V."/>
        </authorList>
    </citation>
    <scope>NUCLEOTIDE SEQUENCE [LARGE SCALE GENOMIC DNA]</scope>
    <source>
        <strain evidence="4 5">68-887.2</strain>
    </source>
</reference>
<dbReference type="InterPro" id="IPR058329">
    <property type="entry name" value="Arp1_N"/>
</dbReference>
<evidence type="ECO:0000313" key="5">
    <source>
        <dbReference type="Proteomes" id="UP000193986"/>
    </source>
</evidence>
<dbReference type="STRING" id="71784.A0A1Y2BMC1"/>
<dbReference type="Gene3D" id="3.90.1300.10">
    <property type="entry name" value="Amidase signature (AS) domain"/>
    <property type="match status" value="1"/>
</dbReference>
<dbReference type="EMBL" id="MCFC01000001">
    <property type="protein sequence ID" value="ORY35737.1"/>
    <property type="molecule type" value="Genomic_DNA"/>
</dbReference>
<dbReference type="Pfam" id="PF01425">
    <property type="entry name" value="Amidase"/>
    <property type="match status" value="1"/>
</dbReference>
<evidence type="ECO:0000259" key="2">
    <source>
        <dbReference type="Pfam" id="PF01425"/>
    </source>
</evidence>
<keyword evidence="1" id="KW-0732">Signal</keyword>
<proteinExistence type="predicted"/>
<sequence>MTRLTFLFVLFLSSLLVFAETSSFWTRIAPFQALFQTILPSKPAFPPVKHAGIILPSEVFYELGGVSYMTPTHLPITTLTVQQRWEARNVFSVLTAIPLPEKGKQVTDRQISSIVDEFVATDDVFALPWLETVLFTSTPTNTPSKLSQRAIDALISRGTRTLLVPPSVSLSIHNDTNSRLEIIRLAAPLPSGQHLRGPYLVRSSSSSSSYHPTVLDLYDVYRLYSDNYRTFILGMYPLNDGSGRFASVRQYDSRGYLQIPVPSRLREYKDGSVMGGARIGVKDNFHIAGLPTAAGNRAYGEMYGDRNETASTVRKVTDLGGVLVGKTKTSQFTTGASTSDETIDEQYPWSPRADGYQSCGASSSGSACAVAAYDWLDFALGSDTGGSMRVPGALTGVYANRPSFGSMSLDGIMPLSEPYDSVGFFARSPKLFAEYNDSSTQLERFPELPHKIIVDPSWIIQETNEAQALIGGFLTALSSQLDMPVFNIDLDSLLSAKGWDASFVETVMLDGMFKTITYHTWKSFGHEFLTRYRVENEGRWPMYDTQNNRWWTWAEEKGYQKEIEEFESRETEDAVVSQLASWVNDQLLGSNEKTCSDSIFIYDIGTGGLPSYRSKALNVPGQGIPTYSNHRNNTLTSSYLCPLAQCVDYTIPIGQVPYLSAVSKRIEMMPVTVSLVARKGCDFMLADFVEQLAEKKLIAEVKSGREAF</sequence>
<feature type="signal peptide" evidence="1">
    <location>
        <begin position="1"/>
        <end position="19"/>
    </location>
</feature>
<protein>
    <submittedName>
        <fullName evidence="4">Amidase signature domain-containing protein</fullName>
    </submittedName>
</protein>
<dbReference type="Pfam" id="PF26053">
    <property type="entry name" value="DUF8016"/>
    <property type="match status" value="1"/>
</dbReference>
<dbReference type="SUPFAM" id="SSF75304">
    <property type="entry name" value="Amidase signature (AS) enzymes"/>
    <property type="match status" value="1"/>
</dbReference>
<feature type="chain" id="PRO_5012260071" evidence="1">
    <location>
        <begin position="20"/>
        <end position="708"/>
    </location>
</feature>
<keyword evidence="5" id="KW-1185">Reference proteome</keyword>
<evidence type="ECO:0000313" key="4">
    <source>
        <dbReference type="EMBL" id="ORY35737.1"/>
    </source>
</evidence>
<dbReference type="Proteomes" id="UP000193986">
    <property type="component" value="Unassembled WGS sequence"/>
</dbReference>
<dbReference type="InterPro" id="IPR023631">
    <property type="entry name" value="Amidase_dom"/>
</dbReference>
<dbReference type="PANTHER" id="PTHR46310:SF7">
    <property type="entry name" value="AMIDASE 1"/>
    <property type="match status" value="1"/>
</dbReference>
<dbReference type="InParanoid" id="A0A1Y2BMC1"/>
<accession>A0A1Y2BMC1</accession>
<comment type="caution">
    <text evidence="4">The sequence shown here is derived from an EMBL/GenBank/DDBJ whole genome shotgun (WGS) entry which is preliminary data.</text>
</comment>
<name>A0A1Y2BMC1_9TREE</name>
<organism evidence="4 5">
    <name type="scientific">Naematelia encephala</name>
    <dbReference type="NCBI Taxonomy" id="71784"/>
    <lineage>
        <taxon>Eukaryota</taxon>
        <taxon>Fungi</taxon>
        <taxon>Dikarya</taxon>
        <taxon>Basidiomycota</taxon>
        <taxon>Agaricomycotina</taxon>
        <taxon>Tremellomycetes</taxon>
        <taxon>Tremellales</taxon>
        <taxon>Naemateliaceae</taxon>
        <taxon>Naematelia</taxon>
    </lineage>
</organism>
<gene>
    <name evidence="4" type="ORF">BCR39DRAFT_585346</name>
</gene>
<feature type="domain" description="Amidase" evidence="2">
    <location>
        <begin position="269"/>
        <end position="428"/>
    </location>
</feature>